<keyword evidence="3" id="KW-1185">Reference proteome</keyword>
<organism evidence="2 3">
    <name type="scientific">Delftia deserti</name>
    <dbReference type="NCBI Taxonomy" id="1651218"/>
    <lineage>
        <taxon>Bacteria</taxon>
        <taxon>Pseudomonadati</taxon>
        <taxon>Pseudomonadota</taxon>
        <taxon>Betaproteobacteria</taxon>
        <taxon>Burkholderiales</taxon>
        <taxon>Comamonadaceae</taxon>
        <taxon>Delftia</taxon>
    </lineage>
</organism>
<name>A0ABW5EXE2_9BURK</name>
<dbReference type="Pfam" id="PF20081">
    <property type="entry name" value="DUF6475"/>
    <property type="match status" value="1"/>
</dbReference>
<accession>A0ABW5EXE2</accession>
<dbReference type="InterPro" id="IPR045521">
    <property type="entry name" value="DUF6475"/>
</dbReference>
<comment type="caution">
    <text evidence="2">The sequence shown here is derived from an EMBL/GenBank/DDBJ whole genome shotgun (WGS) entry which is preliminary data.</text>
</comment>
<dbReference type="Proteomes" id="UP001597287">
    <property type="component" value="Unassembled WGS sequence"/>
</dbReference>
<proteinExistence type="predicted"/>
<evidence type="ECO:0000313" key="3">
    <source>
        <dbReference type="Proteomes" id="UP001597287"/>
    </source>
</evidence>
<sequence>MQEPDRPAFGKLVTDVLAYYRQDASRFVLDLWWNACQGFDLEQIRTAMQRHCTDPERGQFAPKVADLARILQGTATDRAALAWGKVHEAMSSVGAYTDVVFDDPAIHAVIEDLGGWPKVCRMDLKELSYLQHRFTESHRAYTGRGQFEFPRRLMGDRSPDSEYEKHGLRLPAPALVGDAARAKRVYLQGNAAGKTAISYQPLEAIEAAPAGLLPAGRPQAVA</sequence>
<dbReference type="EMBL" id="JBHUIG010000042">
    <property type="protein sequence ID" value="MFD2322578.1"/>
    <property type="molecule type" value="Genomic_DNA"/>
</dbReference>
<gene>
    <name evidence="2" type="ORF">ACFSPV_28270</name>
</gene>
<protein>
    <submittedName>
        <fullName evidence="2">DUF6475 domain-containing protein</fullName>
    </submittedName>
</protein>
<evidence type="ECO:0000313" key="2">
    <source>
        <dbReference type="EMBL" id="MFD2322578.1"/>
    </source>
</evidence>
<feature type="domain" description="DUF6475" evidence="1">
    <location>
        <begin position="99"/>
        <end position="189"/>
    </location>
</feature>
<dbReference type="RefSeq" id="WP_312374955.1">
    <property type="nucleotide sequence ID" value="NZ_JBHSIH010000001.1"/>
</dbReference>
<reference evidence="3" key="1">
    <citation type="journal article" date="2019" name="Int. J. Syst. Evol. Microbiol.">
        <title>The Global Catalogue of Microorganisms (GCM) 10K type strain sequencing project: providing services to taxonomists for standard genome sequencing and annotation.</title>
        <authorList>
            <consortium name="The Broad Institute Genomics Platform"/>
            <consortium name="The Broad Institute Genome Sequencing Center for Infectious Disease"/>
            <person name="Wu L."/>
            <person name="Ma J."/>
        </authorList>
    </citation>
    <scope>NUCLEOTIDE SEQUENCE [LARGE SCALE GENOMIC DNA]</scope>
    <source>
        <strain evidence="3">CCUG 62793</strain>
    </source>
</reference>
<evidence type="ECO:0000259" key="1">
    <source>
        <dbReference type="Pfam" id="PF20081"/>
    </source>
</evidence>